<evidence type="ECO:0000313" key="2">
    <source>
        <dbReference type="Proteomes" id="UP000228921"/>
    </source>
</evidence>
<evidence type="ECO:0000313" key="1">
    <source>
        <dbReference type="EMBL" id="PJF30282.1"/>
    </source>
</evidence>
<dbReference type="EMBL" id="PGTK01000012">
    <property type="protein sequence ID" value="PJF30282.1"/>
    <property type="molecule type" value="Genomic_DNA"/>
</dbReference>
<comment type="caution">
    <text evidence="1">The sequence shown here is derived from an EMBL/GenBank/DDBJ whole genome shotgun (WGS) entry which is preliminary data.</text>
</comment>
<dbReference type="Proteomes" id="UP000228921">
    <property type="component" value="Unassembled WGS sequence"/>
</dbReference>
<dbReference type="AlphaFoldDB" id="A0A2M8NYA4"/>
<sequence>MARCGGVQLAALAGKGAGVGAQQAVLAVAPALILLHQLLLCQRFQGRLSLCWLRIPCRCCCCYIKRPILCEDAQQPEAALCFLI</sequence>
<name>A0A2M8NYA4_9CHLR</name>
<protein>
    <submittedName>
        <fullName evidence="1">Uncharacterized protein</fullName>
    </submittedName>
</protein>
<gene>
    <name evidence="1" type="ORF">CUN51_08200</name>
</gene>
<proteinExistence type="predicted"/>
<accession>A0A2M8NYA4</accession>
<organism evidence="1 2">
    <name type="scientific">Candidatus Thermofonsia Clade 1 bacterium</name>
    <dbReference type="NCBI Taxonomy" id="2364210"/>
    <lineage>
        <taxon>Bacteria</taxon>
        <taxon>Bacillati</taxon>
        <taxon>Chloroflexota</taxon>
        <taxon>Candidatus Thermofontia</taxon>
        <taxon>Candidatus Thermofonsia Clade 1</taxon>
    </lineage>
</organism>
<reference evidence="1 2" key="1">
    <citation type="submission" date="2017-11" db="EMBL/GenBank/DDBJ databases">
        <title>Evolution of Phototrophy in the Chloroflexi Phylum Driven by Horizontal Gene Transfer.</title>
        <authorList>
            <person name="Ward L.M."/>
            <person name="Hemp J."/>
            <person name="Shih P.M."/>
            <person name="Mcglynn S.E."/>
            <person name="Fischer W."/>
        </authorList>
    </citation>
    <scope>NUCLEOTIDE SEQUENCE [LARGE SCALE GENOMIC DNA]</scope>
    <source>
        <strain evidence="1">CP2_2F</strain>
    </source>
</reference>